<gene>
    <name evidence="2" type="ORF">IDH44_16960</name>
</gene>
<feature type="transmembrane region" description="Helical" evidence="1">
    <location>
        <begin position="90"/>
        <end position="111"/>
    </location>
</feature>
<organism evidence="2 3">
    <name type="scientific">Paenibacillus sabuli</name>
    <dbReference type="NCBI Taxonomy" id="2772509"/>
    <lineage>
        <taxon>Bacteria</taxon>
        <taxon>Bacillati</taxon>
        <taxon>Bacillota</taxon>
        <taxon>Bacilli</taxon>
        <taxon>Bacillales</taxon>
        <taxon>Paenibacillaceae</taxon>
        <taxon>Paenibacillus</taxon>
    </lineage>
</organism>
<dbReference type="AlphaFoldDB" id="A0A927BWP6"/>
<comment type="caution">
    <text evidence="2">The sequence shown here is derived from an EMBL/GenBank/DDBJ whole genome shotgun (WGS) entry which is preliminary data.</text>
</comment>
<keyword evidence="1" id="KW-1133">Transmembrane helix</keyword>
<keyword evidence="1" id="KW-0472">Membrane</keyword>
<sequence length="127" mass="13607">MRNDTATTRSRTSRRGVMWFIAVVAMALALAWPATTASHAVPLYGAHAAMAAAGVENEAVEAGATDEPSTTAEKEALAVTYVPLALQDNALLWAGVLMAVMLLTACIRYWMLRGRAERGTMKRAKAK</sequence>
<keyword evidence="1" id="KW-0812">Transmembrane</keyword>
<evidence type="ECO:0000313" key="3">
    <source>
        <dbReference type="Proteomes" id="UP000621560"/>
    </source>
</evidence>
<evidence type="ECO:0000256" key="1">
    <source>
        <dbReference type="SAM" id="Phobius"/>
    </source>
</evidence>
<name>A0A927BWP6_9BACL</name>
<feature type="transmembrane region" description="Helical" evidence="1">
    <location>
        <begin position="16"/>
        <end position="34"/>
    </location>
</feature>
<keyword evidence="3" id="KW-1185">Reference proteome</keyword>
<dbReference type="InterPro" id="IPR006311">
    <property type="entry name" value="TAT_signal"/>
</dbReference>
<accession>A0A927BWP6</accession>
<evidence type="ECO:0000313" key="2">
    <source>
        <dbReference type="EMBL" id="MBD2846889.1"/>
    </source>
</evidence>
<dbReference type="Proteomes" id="UP000621560">
    <property type="component" value="Unassembled WGS sequence"/>
</dbReference>
<reference evidence="2" key="1">
    <citation type="submission" date="2020-09" db="EMBL/GenBank/DDBJ databases">
        <title>A novel bacterium of genus Paenibacillus, isolated from South China Sea.</title>
        <authorList>
            <person name="Huang H."/>
            <person name="Mo K."/>
            <person name="Hu Y."/>
        </authorList>
    </citation>
    <scope>NUCLEOTIDE SEQUENCE</scope>
    <source>
        <strain evidence="2">IB182496</strain>
    </source>
</reference>
<proteinExistence type="predicted"/>
<dbReference type="RefSeq" id="WP_190919677.1">
    <property type="nucleotide sequence ID" value="NZ_JACXIZ010000028.1"/>
</dbReference>
<protein>
    <recommendedName>
        <fullName evidence="4">Transmembrane protein</fullName>
    </recommendedName>
</protein>
<dbReference type="PROSITE" id="PS51318">
    <property type="entry name" value="TAT"/>
    <property type="match status" value="1"/>
</dbReference>
<evidence type="ECO:0008006" key="4">
    <source>
        <dbReference type="Google" id="ProtNLM"/>
    </source>
</evidence>
<dbReference type="EMBL" id="JACXIZ010000028">
    <property type="protein sequence ID" value="MBD2846889.1"/>
    <property type="molecule type" value="Genomic_DNA"/>
</dbReference>